<dbReference type="Proteomes" id="UP000050794">
    <property type="component" value="Unassembled WGS sequence"/>
</dbReference>
<dbReference type="InterPro" id="IPR004600">
    <property type="entry name" value="TFIIH_Tfb4/GTF2H3"/>
</dbReference>
<keyword evidence="10 11" id="KW-0539">Nucleus</keyword>
<evidence type="ECO:0000313" key="14">
    <source>
        <dbReference type="WBParaSite" id="TCNE_0000342001-mRNA-1"/>
    </source>
</evidence>
<dbReference type="GO" id="GO:0006355">
    <property type="term" value="P:regulation of DNA-templated transcription"/>
    <property type="evidence" value="ECO:0007669"/>
    <property type="project" value="InterPro"/>
</dbReference>
<dbReference type="GO" id="GO:0000439">
    <property type="term" value="C:transcription factor TFIIH core complex"/>
    <property type="evidence" value="ECO:0007669"/>
    <property type="project" value="UniProtKB-UniRule"/>
</dbReference>
<dbReference type="WBParaSite" id="TCNE_0000342001-mRNA-1">
    <property type="protein sequence ID" value="TCNE_0000342001-mRNA-1"/>
    <property type="gene ID" value="TCNE_0000342001"/>
</dbReference>
<comment type="subcellular location">
    <subcellularLocation>
        <location evidence="1 11">Nucleus</location>
    </subcellularLocation>
</comment>
<reference evidence="12 13" key="2">
    <citation type="submission" date="2018-11" db="EMBL/GenBank/DDBJ databases">
        <authorList>
            <consortium name="Pathogen Informatics"/>
        </authorList>
    </citation>
    <scope>NUCLEOTIDE SEQUENCE [LARGE SCALE GENOMIC DNA]</scope>
</reference>
<dbReference type="InterPro" id="IPR036465">
    <property type="entry name" value="vWFA_dom_sf"/>
</dbReference>
<evidence type="ECO:0000256" key="5">
    <source>
        <dbReference type="ARBA" id="ARBA00022771"/>
    </source>
</evidence>
<keyword evidence="6 11" id="KW-0862">Zinc</keyword>
<evidence type="ECO:0000256" key="7">
    <source>
        <dbReference type="ARBA" id="ARBA00023015"/>
    </source>
</evidence>
<proteinExistence type="inferred from homology"/>
<dbReference type="AlphaFoldDB" id="A0A183U4K0"/>
<dbReference type="PANTHER" id="PTHR12831">
    <property type="entry name" value="TRANSCRIPTION INITIATION FACTOR IIH TFIIH , POLYPEPTIDE 3-RELATED"/>
    <property type="match status" value="1"/>
</dbReference>
<organism evidence="13 14">
    <name type="scientific">Toxocara canis</name>
    <name type="common">Canine roundworm</name>
    <dbReference type="NCBI Taxonomy" id="6265"/>
    <lineage>
        <taxon>Eukaryota</taxon>
        <taxon>Metazoa</taxon>
        <taxon>Ecdysozoa</taxon>
        <taxon>Nematoda</taxon>
        <taxon>Chromadorea</taxon>
        <taxon>Rhabditida</taxon>
        <taxon>Spirurina</taxon>
        <taxon>Ascaridomorpha</taxon>
        <taxon>Ascaridoidea</taxon>
        <taxon>Toxocaridae</taxon>
        <taxon>Toxocara</taxon>
    </lineage>
</organism>
<evidence type="ECO:0000256" key="1">
    <source>
        <dbReference type="ARBA" id="ARBA00004123"/>
    </source>
</evidence>
<evidence type="ECO:0000256" key="11">
    <source>
        <dbReference type="RuleBase" id="RU368090"/>
    </source>
</evidence>
<dbReference type="GO" id="GO:0006289">
    <property type="term" value="P:nucleotide-excision repair"/>
    <property type="evidence" value="ECO:0007669"/>
    <property type="project" value="UniProtKB-UniRule"/>
</dbReference>
<comment type="subunit">
    <text evidence="11">Part of a TFIID-containing RNA polymerase II pre-initiation complex that is composed of TBP and at least GTF2A1, GTF2A2, GTF2E1, GTF2E2, GTF2F1, GTF2H2, GTF2H3, GTF2H4, GTF2H5, GTF2B, TCEA1, ERCC2, ERCC3, TAF1, TAF2, TAF3, TAF4, TAF5, TAF6, TAF7, TAF8, TAF9, TAF10, TAF11, TAF12 and TAF13. Component of the 7-subunit TFIIH core complex composed of XPB/ERCC3, XPD/ERCC2, GTF2H1, GTF2H2, GTF2H3, GTF2H4 and GTF2H5, which is active in NER. The core complex associates with the 3-subunit CDK-activating kinase (CAK) module composed of CCNH/cyclin H, CDK7 and MNAT1 to form the 10-subunit holoenzyme (holo-TFIIH) active in transcription. Interacts with RARA; the interaction requires prior phosphorylation of RARA on 'Ser-369' which then enhances interaction of RARA with CDK7.</text>
</comment>
<keyword evidence="3 11" id="KW-0479">Metal-binding</keyword>
<dbReference type="GO" id="GO:0005675">
    <property type="term" value="C:transcription factor TFIIH holo complex"/>
    <property type="evidence" value="ECO:0007669"/>
    <property type="project" value="UniProtKB-UniRule"/>
</dbReference>
<keyword evidence="7 11" id="KW-0805">Transcription regulation</keyword>
<evidence type="ECO:0000256" key="6">
    <source>
        <dbReference type="ARBA" id="ARBA00022833"/>
    </source>
</evidence>
<evidence type="ECO:0000256" key="4">
    <source>
        <dbReference type="ARBA" id="ARBA00022763"/>
    </source>
</evidence>
<keyword evidence="9 11" id="KW-0234">DNA repair</keyword>
<dbReference type="EMBL" id="UYWY01004363">
    <property type="protein sequence ID" value="VDM29137.1"/>
    <property type="molecule type" value="Genomic_DNA"/>
</dbReference>
<protein>
    <recommendedName>
        <fullName evidence="11">General transcription factor IIH subunit 3</fullName>
    </recommendedName>
    <alternativeName>
        <fullName evidence="11">General transcription factor IIH polypeptide 3</fullName>
    </alternativeName>
</protein>
<evidence type="ECO:0000313" key="12">
    <source>
        <dbReference type="EMBL" id="VDM29137.1"/>
    </source>
</evidence>
<keyword evidence="8 11" id="KW-0804">Transcription</keyword>
<evidence type="ECO:0000256" key="8">
    <source>
        <dbReference type="ARBA" id="ARBA00023163"/>
    </source>
</evidence>
<keyword evidence="5 11" id="KW-0863">Zinc-finger</keyword>
<dbReference type="PANTHER" id="PTHR12831:SF0">
    <property type="entry name" value="GENERAL TRANSCRIPTION FACTOR IIH SUBUNIT 3"/>
    <property type="match status" value="1"/>
</dbReference>
<name>A0A183U4K0_TOXCA</name>
<dbReference type="GO" id="GO:0008270">
    <property type="term" value="F:zinc ion binding"/>
    <property type="evidence" value="ECO:0007669"/>
    <property type="project" value="UniProtKB-KW"/>
</dbReference>
<evidence type="ECO:0000256" key="3">
    <source>
        <dbReference type="ARBA" id="ARBA00022723"/>
    </source>
</evidence>
<comment type="function">
    <text evidence="11">Component of the general transcription and DNA repair factor IIH (TFIIH) core complex, which is involved in general and transcription-coupled nucleotide excision repair (NER) of damaged DNA and, when complexed to CAK, in RNA transcription by RNA polymerase II. In NER, TFIIH acts by opening DNA around the lesion to allow the excision of the damaged oligonucleotide and its replacement by a new DNA fragment. In transcription, TFIIH has an essential role in transcription initiation. When the pre-initiation complex (PIC) has been established, TFIIH is required for promoter opening and promoter escape. Phosphorylation of the C-terminal tail (CTD) of the largest subunit of RNA polymerase II by the kinase module CAK controls the initiation of transcription.</text>
</comment>
<keyword evidence="4 11" id="KW-0227">DNA damage</keyword>
<evidence type="ECO:0000256" key="10">
    <source>
        <dbReference type="ARBA" id="ARBA00023242"/>
    </source>
</evidence>
<accession>A0A183U4K0</accession>
<dbReference type="Gene3D" id="3.40.50.410">
    <property type="entry name" value="von Willebrand factor, type A domain"/>
    <property type="match status" value="1"/>
</dbReference>
<gene>
    <name evidence="12" type="ORF">TCNE_LOCUS3420</name>
</gene>
<reference evidence="14" key="1">
    <citation type="submission" date="2016-06" db="UniProtKB">
        <authorList>
            <consortium name="WormBaseParasite"/>
        </authorList>
    </citation>
    <scope>IDENTIFICATION</scope>
</reference>
<comment type="similarity">
    <text evidence="2 11">Belongs to the TFB4 family.</text>
</comment>
<evidence type="ECO:0000256" key="2">
    <source>
        <dbReference type="ARBA" id="ARBA00005273"/>
    </source>
</evidence>
<dbReference type="Pfam" id="PF03850">
    <property type="entry name" value="Tfb4"/>
    <property type="match status" value="1"/>
</dbReference>
<evidence type="ECO:0000313" key="13">
    <source>
        <dbReference type="Proteomes" id="UP000050794"/>
    </source>
</evidence>
<keyword evidence="13" id="KW-1185">Reference proteome</keyword>
<sequence>MCVLLGDSSPVLQQACDITAGTYINVEKPKRLLQYLMYFALGGTQSRLMFTSSMATSVDYRASCHCHGTPASIGLVCSVCLSVQCKFNPICPICKLVFLICPQKNSSPLT</sequence>
<evidence type="ECO:0000256" key="9">
    <source>
        <dbReference type="ARBA" id="ARBA00023204"/>
    </source>
</evidence>